<proteinExistence type="predicted"/>
<keyword evidence="3" id="KW-1185">Reference proteome</keyword>
<comment type="caution">
    <text evidence="2">The sequence shown here is derived from an EMBL/GenBank/DDBJ whole genome shotgun (WGS) entry which is preliminary data.</text>
</comment>
<accession>A0A839QIX4</accession>
<dbReference type="Pfam" id="PF04073">
    <property type="entry name" value="tRNA_edit"/>
    <property type="match status" value="1"/>
</dbReference>
<dbReference type="GO" id="GO:0002161">
    <property type="term" value="F:aminoacyl-tRNA deacylase activity"/>
    <property type="evidence" value="ECO:0007669"/>
    <property type="project" value="InterPro"/>
</dbReference>
<gene>
    <name evidence="2" type="ORF">E9229_000167</name>
</gene>
<dbReference type="CDD" id="cd04332">
    <property type="entry name" value="YbaK_like"/>
    <property type="match status" value="1"/>
</dbReference>
<organism evidence="2 3">
    <name type="scientific">Paeniglutamicibacter cryotolerans</name>
    <dbReference type="NCBI Taxonomy" id="670079"/>
    <lineage>
        <taxon>Bacteria</taxon>
        <taxon>Bacillati</taxon>
        <taxon>Actinomycetota</taxon>
        <taxon>Actinomycetes</taxon>
        <taxon>Micrococcales</taxon>
        <taxon>Micrococcaceae</taxon>
        <taxon>Paeniglutamicibacter</taxon>
    </lineage>
</organism>
<dbReference type="EMBL" id="JACHVS010000001">
    <property type="protein sequence ID" value="MBB2993976.1"/>
    <property type="molecule type" value="Genomic_DNA"/>
</dbReference>
<feature type="domain" description="YbaK/aminoacyl-tRNA synthetase-associated" evidence="1">
    <location>
        <begin position="2"/>
        <end position="105"/>
    </location>
</feature>
<dbReference type="Gene3D" id="3.90.960.10">
    <property type="entry name" value="YbaK/aminoacyl-tRNA synthetase-associated domain"/>
    <property type="match status" value="1"/>
</dbReference>
<evidence type="ECO:0000313" key="2">
    <source>
        <dbReference type="EMBL" id="MBB2993976.1"/>
    </source>
</evidence>
<sequence length="120" mass="12536">MGLKPSDIVKSLVIRHKDGSFFFALIPGDRQVSWPKLRALLGVCRLPLPSDELALEAPGYDRGTITPLGSSTPWPGYADASVQGQLVTIGAGAHGCSAFMDADELVAGLGAVSADTRDQA</sequence>
<dbReference type="InterPro" id="IPR007214">
    <property type="entry name" value="YbaK/aa-tRNA-synth-assoc-dom"/>
</dbReference>
<dbReference type="Proteomes" id="UP000523000">
    <property type="component" value="Unassembled WGS sequence"/>
</dbReference>
<reference evidence="2 3" key="1">
    <citation type="submission" date="2020-08" db="EMBL/GenBank/DDBJ databases">
        <title>Sequencing the genomes of 1000 actinobacteria strains.</title>
        <authorList>
            <person name="Klenk H.-P."/>
        </authorList>
    </citation>
    <scope>NUCLEOTIDE SEQUENCE [LARGE SCALE GENOMIC DNA]</scope>
    <source>
        <strain evidence="2 3">DSM 22826</strain>
    </source>
</reference>
<evidence type="ECO:0000313" key="3">
    <source>
        <dbReference type="Proteomes" id="UP000523000"/>
    </source>
</evidence>
<evidence type="ECO:0000259" key="1">
    <source>
        <dbReference type="Pfam" id="PF04073"/>
    </source>
</evidence>
<protein>
    <submittedName>
        <fullName evidence="2">Prolyl-tRNA editing enzyme YbaK/EbsC (Cys-tRNA(Pro) deacylase)</fullName>
    </submittedName>
</protein>
<name>A0A839QIX4_9MICC</name>
<dbReference type="AlphaFoldDB" id="A0A839QIX4"/>
<dbReference type="SUPFAM" id="SSF55826">
    <property type="entry name" value="YbaK/ProRS associated domain"/>
    <property type="match status" value="1"/>
</dbReference>
<dbReference type="InterPro" id="IPR036754">
    <property type="entry name" value="YbaK/aa-tRNA-synt-asso_dom_sf"/>
</dbReference>